<dbReference type="RefSeq" id="WP_194031617.1">
    <property type="nucleotide sequence ID" value="NZ_JADEWZ010000051.1"/>
</dbReference>
<dbReference type="Pfam" id="PF13414">
    <property type="entry name" value="TPR_11"/>
    <property type="match status" value="1"/>
</dbReference>
<dbReference type="SUPFAM" id="SSF141571">
    <property type="entry name" value="Pentapeptide repeat-like"/>
    <property type="match status" value="1"/>
</dbReference>
<dbReference type="InterPro" id="IPR019734">
    <property type="entry name" value="TPR_rpt"/>
</dbReference>
<dbReference type="PANTHER" id="PTHR47200:SF2">
    <property type="entry name" value="THYLAKOID LUMENAL 15 KDA PROTEIN 1, CHLOROPLASTIC"/>
    <property type="match status" value="1"/>
</dbReference>
<dbReference type="InterPro" id="IPR001646">
    <property type="entry name" value="5peptide_repeat"/>
</dbReference>
<dbReference type="Gene3D" id="2.160.20.80">
    <property type="entry name" value="E3 ubiquitin-protein ligase SopA"/>
    <property type="match status" value="1"/>
</dbReference>
<evidence type="ECO:0000313" key="3">
    <source>
        <dbReference type="Proteomes" id="UP000654482"/>
    </source>
</evidence>
<dbReference type="SUPFAM" id="SSF48452">
    <property type="entry name" value="TPR-like"/>
    <property type="match status" value="1"/>
</dbReference>
<reference evidence="2" key="1">
    <citation type="submission" date="2020-10" db="EMBL/GenBank/DDBJ databases">
        <authorList>
            <person name="Castelo-Branco R."/>
            <person name="Eusebio N."/>
            <person name="Adriana R."/>
            <person name="Vieira A."/>
            <person name="Brugerolle De Fraissinette N."/>
            <person name="Rezende De Castro R."/>
            <person name="Schneider M.P."/>
            <person name="Vasconcelos V."/>
            <person name="Leao P.N."/>
        </authorList>
    </citation>
    <scope>NUCLEOTIDE SEQUENCE</scope>
    <source>
        <strain evidence="2">LEGE 07157</strain>
    </source>
</reference>
<gene>
    <name evidence="2" type="ORF">IQ249_21825</name>
</gene>
<organism evidence="2 3">
    <name type="scientific">Lusitaniella coriacea LEGE 07157</name>
    <dbReference type="NCBI Taxonomy" id="945747"/>
    <lineage>
        <taxon>Bacteria</taxon>
        <taxon>Bacillati</taxon>
        <taxon>Cyanobacteriota</taxon>
        <taxon>Cyanophyceae</taxon>
        <taxon>Spirulinales</taxon>
        <taxon>Lusitaniellaceae</taxon>
        <taxon>Lusitaniella</taxon>
    </lineage>
</organism>
<protein>
    <submittedName>
        <fullName evidence="2">Pentapeptide repeat-containing protein</fullName>
    </submittedName>
</protein>
<evidence type="ECO:0000256" key="1">
    <source>
        <dbReference type="SAM" id="SignalP"/>
    </source>
</evidence>
<dbReference type="Gene3D" id="1.25.40.10">
    <property type="entry name" value="Tetratricopeptide repeat domain"/>
    <property type="match status" value="1"/>
</dbReference>
<name>A0A8J7E1J0_9CYAN</name>
<dbReference type="InterPro" id="IPR011990">
    <property type="entry name" value="TPR-like_helical_dom_sf"/>
</dbReference>
<proteinExistence type="predicted"/>
<feature type="signal peptide" evidence="1">
    <location>
        <begin position="1"/>
        <end position="23"/>
    </location>
</feature>
<dbReference type="Pfam" id="PF00805">
    <property type="entry name" value="Pentapeptide"/>
    <property type="match status" value="2"/>
</dbReference>
<dbReference type="AlphaFoldDB" id="A0A8J7E1J0"/>
<dbReference type="InterPro" id="IPR044213">
    <property type="entry name" value="At2g44920-like"/>
</dbReference>
<keyword evidence="3" id="KW-1185">Reference proteome</keyword>
<feature type="chain" id="PRO_5035305374" evidence="1">
    <location>
        <begin position="24"/>
        <end position="258"/>
    </location>
</feature>
<evidence type="ECO:0000313" key="2">
    <source>
        <dbReference type="EMBL" id="MBE9118533.1"/>
    </source>
</evidence>
<sequence>MKFKLLTSVAIFAGVSLSTPARAENAQHTNQLLSTNQCPQCDLSGAGLVMSNLVGADLRGADLSRANLSRANLTGANLMGANLSGASLNGANLSNAVLVGVDLTGTDLRDAYLVNANLLGTTLESSYIQGTVGIPSYAGKPENFYGWAVVEAQRGNYEAAIAHYNTAMQIDAEYAPAYLGRGVAFFRLNNYAAASHDAKVAARLFEKKQDATGYQASQNLLKAVEIALDPPSRDGGGGGGGFQNFIGSVGSLLLQFLF</sequence>
<dbReference type="EMBL" id="JADEWZ010000051">
    <property type="protein sequence ID" value="MBE9118533.1"/>
    <property type="molecule type" value="Genomic_DNA"/>
</dbReference>
<accession>A0A8J7E1J0</accession>
<dbReference type="SMART" id="SM00028">
    <property type="entry name" value="TPR"/>
    <property type="match status" value="2"/>
</dbReference>
<dbReference type="Proteomes" id="UP000654482">
    <property type="component" value="Unassembled WGS sequence"/>
</dbReference>
<dbReference type="PANTHER" id="PTHR47200">
    <property type="entry name" value="THYLAKOID LUMENAL 15 KDA PROTEIN 1, CHLOROPLASTIC"/>
    <property type="match status" value="1"/>
</dbReference>
<keyword evidence="1" id="KW-0732">Signal</keyword>
<comment type="caution">
    <text evidence="2">The sequence shown here is derived from an EMBL/GenBank/DDBJ whole genome shotgun (WGS) entry which is preliminary data.</text>
</comment>